<feature type="domain" description="AP-4 complex subunit epsilon-1 C-terminal" evidence="7">
    <location>
        <begin position="891"/>
        <end position="993"/>
    </location>
</feature>
<evidence type="ECO:0000256" key="3">
    <source>
        <dbReference type="ARBA" id="ARBA00022927"/>
    </source>
</evidence>
<keyword evidence="3 5" id="KW-0653">Protein transport</keyword>
<proteinExistence type="inferred from homology"/>
<reference evidence="8" key="1">
    <citation type="submission" date="2021-01" db="EMBL/GenBank/DDBJ databases">
        <authorList>
            <person name="Corre E."/>
            <person name="Pelletier E."/>
            <person name="Niang G."/>
            <person name="Scheremetjew M."/>
            <person name="Finn R."/>
            <person name="Kale V."/>
            <person name="Holt S."/>
            <person name="Cochrane G."/>
            <person name="Meng A."/>
            <person name="Brown T."/>
            <person name="Cohen L."/>
        </authorList>
    </citation>
    <scope>NUCLEOTIDE SEQUENCE</scope>
    <source>
        <strain evidence="8">CCMP1510</strain>
    </source>
</reference>
<sequence length="995" mass="107240">MMSGSHLSKDFFDLVKAIGESKSKQQEDSIIVEEVANLKKRMIEANVSKKKMKEFLIRLVYVEMLGHDASFGYIKAIELAASKNLVQKRVGYLCSGLCLSPSHEFRFMLVNQLQQDMASANFLEVAGALTACMRLATCDMIPALVDRVLKLAGHAKELVRKKVAMVLHRFYQLDPNAVAHLGEAMRRTLCDKDPSVMAAALCLLHDMIQAKPAEFKELVPSFVSILKQIIEHRLPRDFDYHRIPAPWAQLRLLRILANLGRADQRCSEGCYEVLSDAMRRADTGINVGYAIIYECIRTVTTIYPNATLLDEAAKSIARFLASENNNLKYLGITGLAQLVESHPKYAAEHQLAVIECLEDGDETLKRKTLDLLYRMINPVNVEFIADKLIHSLETSTDEFLRKALVSRLCTAAERFAPSNEWYVATVLRVLELAGNLVQPEVTQTLISLVAEGGEDDDDDALRVSAVDRCAAMLDWEAIPDALLHILAWVLGEYGALASELDICSLGQALIELCNDDARLRGSVKSRALLITACTKTAGRILERSDIDTTLQTDFKTDAKALASKFATSANLDLQQRCIELLGVFDVLEDGPNTSEEFFAQVLPYDASLEDALTSDGNDALSFLDKFVASALQAGAAPYAPPNDEEDEINTEFGTTGGGASLKYEAYEKPTFPVYPNPAAVQPPNMGGTPPPVTAPNVSGNTPGLPPGRSGGNAIGAGRLSGGLAAASGPWGAKPQLQQQAPPPPDYNTAYSTPHRTTDIEQDTPPTRELTEKERMAAALFGGVGDSKTKTTSIGGRKSNQTGSARRPKPEVSPSSAPAPSPIPPPVPAPEISLLDLGDDEITAPTTNTSASVFDNFAIPATLPPVAPPAPAPQAVLDPFAAISSSTPNILAPAKLSTADFGTRWTSSRHDRKALVNAPFALDVLASKLALCGLHPVEAIPTTQEVILAATHLASGVLCLCHAKLHLNKVNLIVKASDASILQSVLDSIVSSLESS</sequence>
<dbReference type="InterPro" id="IPR017109">
    <property type="entry name" value="AP4_complex_esu"/>
</dbReference>
<evidence type="ECO:0000256" key="2">
    <source>
        <dbReference type="ARBA" id="ARBA00022448"/>
    </source>
</evidence>
<dbReference type="SUPFAM" id="SSF48371">
    <property type="entry name" value="ARM repeat"/>
    <property type="match status" value="1"/>
</dbReference>
<dbReference type="Pfam" id="PF01602">
    <property type="entry name" value="Adaptin_N"/>
    <property type="match status" value="1"/>
</dbReference>
<evidence type="ECO:0000256" key="6">
    <source>
        <dbReference type="SAM" id="MobiDB-lite"/>
    </source>
</evidence>
<keyword evidence="5" id="KW-0333">Golgi apparatus</keyword>
<comment type="subunit">
    <text evidence="5">Adaptor protein complex 4 (AP-4) is a heterotetramer composed of two large adaptins, a medium adaptin and a small adaptin.</text>
</comment>
<accession>A0A7S3NK60</accession>
<dbReference type="SMART" id="SM01356">
    <property type="entry name" value="AP4E_app_platf"/>
    <property type="match status" value="1"/>
</dbReference>
<dbReference type="InterPro" id="IPR028269">
    <property type="entry name" value="AP4E1_C"/>
</dbReference>
<dbReference type="Gene3D" id="1.25.10.10">
    <property type="entry name" value="Leucine-rich Repeat Variant"/>
    <property type="match status" value="1"/>
</dbReference>
<keyword evidence="4 5" id="KW-0472">Membrane</keyword>
<dbReference type="AlphaFoldDB" id="A0A7S3NK60"/>
<feature type="region of interest" description="Disordered" evidence="6">
    <location>
        <begin position="684"/>
        <end position="832"/>
    </location>
</feature>
<feature type="compositionally biased region" description="Polar residues" evidence="6">
    <location>
        <begin position="789"/>
        <end position="803"/>
    </location>
</feature>
<feature type="region of interest" description="Disordered" evidence="6">
    <location>
        <begin position="637"/>
        <end position="656"/>
    </location>
</feature>
<keyword evidence="2 5" id="KW-0813">Transport</keyword>
<organism evidence="8">
    <name type="scientific">Aureoumbra lagunensis</name>
    <dbReference type="NCBI Taxonomy" id="44058"/>
    <lineage>
        <taxon>Eukaryota</taxon>
        <taxon>Sar</taxon>
        <taxon>Stramenopiles</taxon>
        <taxon>Ochrophyta</taxon>
        <taxon>Pelagophyceae</taxon>
        <taxon>Pelagomonadales</taxon>
        <taxon>Aureoumbra</taxon>
    </lineage>
</organism>
<dbReference type="InterPro" id="IPR011989">
    <property type="entry name" value="ARM-like"/>
</dbReference>
<feature type="compositionally biased region" description="Pro residues" evidence="6">
    <location>
        <begin position="816"/>
        <end position="828"/>
    </location>
</feature>
<dbReference type="PANTHER" id="PTHR22780">
    <property type="entry name" value="ADAPTIN, ALPHA/GAMMA/EPSILON"/>
    <property type="match status" value="1"/>
</dbReference>
<dbReference type="GO" id="GO:0016192">
    <property type="term" value="P:vesicle-mediated transport"/>
    <property type="evidence" value="ECO:0007669"/>
    <property type="project" value="UniProtKB-UniRule"/>
</dbReference>
<dbReference type="GO" id="GO:0012505">
    <property type="term" value="C:endomembrane system"/>
    <property type="evidence" value="ECO:0007669"/>
    <property type="project" value="UniProtKB-SubCell"/>
</dbReference>
<dbReference type="PIRSF" id="PIRSF037097">
    <property type="entry name" value="AP4_complex_epsilon"/>
    <property type="match status" value="1"/>
</dbReference>
<dbReference type="EMBL" id="HBIJ01005115">
    <property type="protein sequence ID" value="CAE0362863.1"/>
    <property type="molecule type" value="Transcribed_RNA"/>
</dbReference>
<dbReference type="InterPro" id="IPR050840">
    <property type="entry name" value="Adaptor_Complx_Large_Subunit"/>
</dbReference>
<dbReference type="GO" id="GO:0006886">
    <property type="term" value="P:intracellular protein transport"/>
    <property type="evidence" value="ECO:0007669"/>
    <property type="project" value="UniProtKB-UniRule"/>
</dbReference>
<evidence type="ECO:0000256" key="5">
    <source>
        <dbReference type="PIRNR" id="PIRNR037097"/>
    </source>
</evidence>
<dbReference type="InterPro" id="IPR016024">
    <property type="entry name" value="ARM-type_fold"/>
</dbReference>
<evidence type="ECO:0000256" key="4">
    <source>
        <dbReference type="ARBA" id="ARBA00023136"/>
    </source>
</evidence>
<gene>
    <name evidence="8" type="ORF">ALAG00032_LOCUS3604</name>
</gene>
<evidence type="ECO:0000313" key="8">
    <source>
        <dbReference type="EMBL" id="CAE0362863.1"/>
    </source>
</evidence>
<protein>
    <recommendedName>
        <fullName evidence="5">AP-4 complex subunit epsilon</fullName>
    </recommendedName>
</protein>
<name>A0A7S3NK60_9STRA</name>
<dbReference type="GO" id="GO:0030124">
    <property type="term" value="C:AP-4 adaptor complex"/>
    <property type="evidence" value="ECO:0007669"/>
    <property type="project" value="UniProtKB-UniRule"/>
</dbReference>
<comment type="subcellular location">
    <subcellularLocation>
        <location evidence="1">Endomembrane system</location>
    </subcellularLocation>
</comment>
<dbReference type="InterPro" id="IPR002553">
    <property type="entry name" value="Clathrin/coatomer_adapt-like_N"/>
</dbReference>
<feature type="compositionally biased region" description="Gly residues" evidence="6">
    <location>
        <begin position="708"/>
        <end position="720"/>
    </location>
</feature>
<dbReference type="Pfam" id="PF14807">
    <property type="entry name" value="AP4E_app_platf"/>
    <property type="match status" value="1"/>
</dbReference>
<feature type="compositionally biased region" description="Low complexity" evidence="6">
    <location>
        <begin position="721"/>
        <end position="739"/>
    </location>
</feature>
<comment type="function">
    <text evidence="5">Subunit of novel type of clathrin- or non-clathrin-associated protein coat involved in targeting proteins from the trans-Golgi network (TGN) to the endosomal-lysosomal system.</text>
</comment>
<evidence type="ECO:0000256" key="1">
    <source>
        <dbReference type="ARBA" id="ARBA00004308"/>
    </source>
</evidence>
<comment type="similarity">
    <text evidence="5">Belongs to the adaptor complexes large subunit family.</text>
</comment>
<evidence type="ECO:0000259" key="7">
    <source>
        <dbReference type="SMART" id="SM01356"/>
    </source>
</evidence>